<protein>
    <submittedName>
        <fullName evidence="2">Oxidoreductase</fullName>
    </submittedName>
</protein>
<proteinExistence type="predicted"/>
<dbReference type="SUPFAM" id="SSF51735">
    <property type="entry name" value="NAD(P)-binding Rossmann-fold domains"/>
    <property type="match status" value="1"/>
</dbReference>
<evidence type="ECO:0000259" key="1">
    <source>
        <dbReference type="Pfam" id="PF13460"/>
    </source>
</evidence>
<dbReference type="PANTHER" id="PTHR15020:SF11">
    <property type="entry name" value="OS06G0360300 PROTEIN"/>
    <property type="match status" value="1"/>
</dbReference>
<gene>
    <name evidence="2" type="ORF">FC18_GL000319</name>
</gene>
<dbReference type="PATRIC" id="fig|1291052.5.peg.330"/>
<reference evidence="2 3" key="1">
    <citation type="journal article" date="2015" name="Genome Announc.">
        <title>Expanding the biotechnology potential of lactobacilli through comparative genomics of 213 strains and associated genera.</title>
        <authorList>
            <person name="Sun Z."/>
            <person name="Harris H.M."/>
            <person name="McCann A."/>
            <person name="Guo C."/>
            <person name="Argimon S."/>
            <person name="Zhang W."/>
            <person name="Yang X."/>
            <person name="Jeffery I.B."/>
            <person name="Cooney J.C."/>
            <person name="Kagawa T.F."/>
            <person name="Liu W."/>
            <person name="Song Y."/>
            <person name="Salvetti E."/>
            <person name="Wrobel A."/>
            <person name="Rasinkangas P."/>
            <person name="Parkhill J."/>
            <person name="Rea M.C."/>
            <person name="O'Sullivan O."/>
            <person name="Ritari J."/>
            <person name="Douillard F.P."/>
            <person name="Paul Ross R."/>
            <person name="Yang R."/>
            <person name="Briner A.E."/>
            <person name="Felis G.E."/>
            <person name="de Vos W.M."/>
            <person name="Barrangou R."/>
            <person name="Klaenhammer T.R."/>
            <person name="Caufield P.W."/>
            <person name="Cui Y."/>
            <person name="Zhang H."/>
            <person name="O'Toole P.W."/>
        </authorList>
    </citation>
    <scope>NUCLEOTIDE SEQUENCE [LARGE SCALE GENOMIC DNA]</scope>
    <source>
        <strain evidence="2 3">DSM 20505</strain>
    </source>
</reference>
<keyword evidence="3" id="KW-1185">Reference proteome</keyword>
<evidence type="ECO:0000313" key="3">
    <source>
        <dbReference type="Proteomes" id="UP000051679"/>
    </source>
</evidence>
<organism evidence="2 3">
    <name type="scientific">Lacticaseibacillus sharpeae JCM 1186 = DSM 20505</name>
    <dbReference type="NCBI Taxonomy" id="1291052"/>
    <lineage>
        <taxon>Bacteria</taxon>
        <taxon>Bacillati</taxon>
        <taxon>Bacillota</taxon>
        <taxon>Bacilli</taxon>
        <taxon>Lactobacillales</taxon>
        <taxon>Lactobacillaceae</taxon>
        <taxon>Lacticaseibacillus</taxon>
    </lineage>
</organism>
<dbReference type="Gene3D" id="3.40.50.720">
    <property type="entry name" value="NAD(P)-binding Rossmann-like Domain"/>
    <property type="match status" value="1"/>
</dbReference>
<dbReference type="Pfam" id="PF13460">
    <property type="entry name" value="NAD_binding_10"/>
    <property type="match status" value="1"/>
</dbReference>
<sequence>MEHKMKLLILAANGQIARIVEQRVLTEDAFKDVQLTLGLRNSQRLAQLADNPRVRLVDVDLTSAKDVADAMVGQDIVFVAVVDHGSDNAMTKNVVSAARTNGTRVIATNILGIYNEVPGEFGRWNLEMVKSGLQAAVAADELLANSGLDFTTLRLPWLNDRDDVKYTITSRDEPFVGVSGSRQSVADVVLRIVADPTFAINDSIGLADPDTEDLARPVY</sequence>
<evidence type="ECO:0000313" key="2">
    <source>
        <dbReference type="EMBL" id="KRM54513.1"/>
    </source>
</evidence>
<accession>A0A0R1ZHW2</accession>
<dbReference type="InterPro" id="IPR016040">
    <property type="entry name" value="NAD(P)-bd_dom"/>
</dbReference>
<feature type="domain" description="NAD(P)-binding" evidence="1">
    <location>
        <begin position="12"/>
        <end position="196"/>
    </location>
</feature>
<dbReference type="InterPro" id="IPR036291">
    <property type="entry name" value="NAD(P)-bd_dom_sf"/>
</dbReference>
<dbReference type="Proteomes" id="UP000051679">
    <property type="component" value="Unassembled WGS sequence"/>
</dbReference>
<comment type="caution">
    <text evidence="2">The sequence shown here is derived from an EMBL/GenBank/DDBJ whole genome shotgun (WGS) entry which is preliminary data.</text>
</comment>
<dbReference type="STRING" id="1291052.FC18_GL000319"/>
<dbReference type="PANTHER" id="PTHR15020">
    <property type="entry name" value="FLAVIN REDUCTASE-RELATED"/>
    <property type="match status" value="1"/>
</dbReference>
<name>A0A0R1ZHW2_9LACO</name>
<dbReference type="EMBL" id="AYYO01000055">
    <property type="protein sequence ID" value="KRM54513.1"/>
    <property type="molecule type" value="Genomic_DNA"/>
</dbReference>
<dbReference type="AlphaFoldDB" id="A0A0R1ZHW2"/>